<keyword evidence="1" id="KW-0614">Plasmid</keyword>
<geneLocation type="plasmid" evidence="2">
    <name>II</name>
</geneLocation>
<dbReference type="Proteomes" id="UP000028181">
    <property type="component" value="Plasmid pHAMBI540a"/>
</dbReference>
<organism evidence="1 2">
    <name type="scientific">Neorhizobium galegae bv. orientalis str. HAMBI 540</name>
    <dbReference type="NCBI Taxonomy" id="1028800"/>
    <lineage>
        <taxon>Bacteria</taxon>
        <taxon>Pseudomonadati</taxon>
        <taxon>Pseudomonadota</taxon>
        <taxon>Alphaproteobacteria</taxon>
        <taxon>Hyphomicrobiales</taxon>
        <taxon>Rhizobiaceae</taxon>
        <taxon>Rhizobium/Agrobacterium group</taxon>
        <taxon>Neorhizobium</taxon>
    </lineage>
</organism>
<evidence type="ECO:0000313" key="1">
    <source>
        <dbReference type="EMBL" id="CDN51020.1"/>
    </source>
</evidence>
<gene>
    <name evidence="1" type="ORF">RG540_PA03420</name>
</gene>
<dbReference type="HOGENOM" id="CLU_3382866_0_0_5"/>
<dbReference type="EMBL" id="HG938354">
    <property type="protein sequence ID" value="CDN51020.1"/>
    <property type="molecule type" value="Genomic_DNA"/>
</dbReference>
<accession>A0A068T0M8</accession>
<name>A0A068T0M8_NEOGA</name>
<reference evidence="2" key="1">
    <citation type="journal article" date="2014" name="BMC Genomics">
        <title>Genome sequencing of two Neorhizobium galegae strains reveals a noeT gene responsible for the unusual acetylation of the nodulation factors.</title>
        <authorList>
            <person name="Osterman J."/>
            <person name="Marsh J."/>
            <person name="Laine P.K."/>
            <person name="Zeng Z."/>
            <person name="Alatalo E."/>
            <person name="Sullivan J.T."/>
            <person name="Young J.P."/>
            <person name="Thomas-Oates J."/>
            <person name="Paulin L."/>
            <person name="Lindstrom K."/>
        </authorList>
    </citation>
    <scope>NUCLEOTIDE SEQUENCE [LARGE SCALE GENOMIC DNA]</scope>
    <source>
        <strain evidence="2">HAMBI 540</strain>
    </source>
</reference>
<keyword evidence="2" id="KW-1185">Reference proteome</keyword>
<protein>
    <submittedName>
        <fullName evidence="1">Uncharacterized protein</fullName>
    </submittedName>
</protein>
<sequence length="33" mass="3736">MYMLTLQSAAGANIWPLPVDILYILCPQCKRIV</sequence>
<proteinExistence type="predicted"/>
<dbReference type="KEGG" id="ngg:RG540_PA03420"/>
<evidence type="ECO:0000313" key="2">
    <source>
        <dbReference type="Proteomes" id="UP000028181"/>
    </source>
</evidence>
<dbReference type="AlphaFoldDB" id="A0A068T0M8"/>